<organism evidence="1 2">
    <name type="scientific">Cryobacterium sinapicolor</name>
    <dbReference type="NCBI Taxonomy" id="1259236"/>
    <lineage>
        <taxon>Bacteria</taxon>
        <taxon>Bacillati</taxon>
        <taxon>Actinomycetota</taxon>
        <taxon>Actinomycetes</taxon>
        <taxon>Micrococcales</taxon>
        <taxon>Microbacteriaceae</taxon>
        <taxon>Cryobacterium</taxon>
    </lineage>
</organism>
<gene>
    <name evidence="1" type="ORF">E3T28_10850</name>
</gene>
<dbReference type="EMBL" id="SOGQ01000054">
    <property type="protein sequence ID" value="TFC98529.1"/>
    <property type="molecule type" value="Genomic_DNA"/>
</dbReference>
<evidence type="ECO:0000313" key="1">
    <source>
        <dbReference type="EMBL" id="TFC98529.1"/>
    </source>
</evidence>
<name>A0ABY2J0Q0_9MICO</name>
<accession>A0ABY2J0Q0</accession>
<keyword evidence="2" id="KW-1185">Reference proteome</keyword>
<protein>
    <recommendedName>
        <fullName evidence="3">Type I-E CRISPR-associated protein Cse2/CasB</fullName>
    </recommendedName>
</protein>
<evidence type="ECO:0008006" key="3">
    <source>
        <dbReference type="Google" id="ProtNLM"/>
    </source>
</evidence>
<sequence length="170" mass="18672">MSLPPELNAFTGRLLAVRNSQTSLASDVSRGISEVTERYAFAYTVPATADLHRPEMITGATRALGMIAKYKRTPNSTLPLGRNFASIPGVTPGPNDGVSERLSLVVDLDIEQAAQIIEGLVGRATAVNFYALVELLTFWDTGDLERDLKTRSRLIYDFYSRPDYTTKKAS</sequence>
<dbReference type="Proteomes" id="UP000297853">
    <property type="component" value="Unassembled WGS sequence"/>
</dbReference>
<dbReference type="RefSeq" id="WP_134430848.1">
    <property type="nucleotide sequence ID" value="NZ_SOGQ01000054.1"/>
</dbReference>
<dbReference type="Gene3D" id="1.10.520.40">
    <property type="entry name" value="CRISPR-associated protein Cse2"/>
    <property type="match status" value="1"/>
</dbReference>
<comment type="caution">
    <text evidence="1">The sequence shown here is derived from an EMBL/GenBank/DDBJ whole genome shotgun (WGS) entry which is preliminary data.</text>
</comment>
<reference evidence="1 2" key="1">
    <citation type="submission" date="2019-03" db="EMBL/GenBank/DDBJ databases">
        <title>Genomics of glacier-inhabiting Cryobacterium strains.</title>
        <authorList>
            <person name="Liu Q."/>
            <person name="Xin Y.-H."/>
        </authorList>
    </citation>
    <scope>NUCLEOTIDE SEQUENCE [LARGE SCALE GENOMIC DNA]</scope>
    <source>
        <strain evidence="1 2">TMT1-23-1</strain>
    </source>
</reference>
<dbReference type="InterPro" id="IPR038287">
    <property type="entry name" value="Cse2_sf"/>
</dbReference>
<evidence type="ECO:0000313" key="2">
    <source>
        <dbReference type="Proteomes" id="UP000297853"/>
    </source>
</evidence>
<proteinExistence type="predicted"/>